<dbReference type="NCBIfam" id="NF037959">
    <property type="entry name" value="MFS_SpdSyn"/>
    <property type="match status" value="1"/>
</dbReference>
<evidence type="ECO:0000313" key="2">
    <source>
        <dbReference type="EMBL" id="MDT0551392.1"/>
    </source>
</evidence>
<keyword evidence="1" id="KW-0472">Membrane</keyword>
<keyword evidence="1" id="KW-0812">Transmembrane</keyword>
<dbReference type="InterPro" id="IPR036259">
    <property type="entry name" value="MFS_trans_sf"/>
</dbReference>
<dbReference type="RefSeq" id="WP_311731603.1">
    <property type="nucleotide sequence ID" value="NZ_JAVRFD010001044.1"/>
</dbReference>
<proteinExistence type="predicted"/>
<feature type="transmembrane region" description="Helical" evidence="1">
    <location>
        <begin position="58"/>
        <end position="76"/>
    </location>
</feature>
<name>A0ABU2XZR5_9ACTN</name>
<evidence type="ECO:0000313" key="3">
    <source>
        <dbReference type="Proteomes" id="UP001180754"/>
    </source>
</evidence>
<feature type="transmembrane region" description="Helical" evidence="1">
    <location>
        <begin position="23"/>
        <end position="46"/>
    </location>
</feature>
<keyword evidence="1" id="KW-1133">Transmembrane helix</keyword>
<dbReference type="SUPFAM" id="SSF103473">
    <property type="entry name" value="MFS general substrate transporter"/>
    <property type="match status" value="1"/>
</dbReference>
<protein>
    <submittedName>
        <fullName evidence="2">Fused MFS/spermidine synthase</fullName>
    </submittedName>
</protein>
<sequence>MTTPPSPPVADDPPSDQGLGQRAAVALVFGSSAAVLVVEIVALRLLAPYLGLTLETSTMVIGIALTAIALGSWLGGRAADQVDPYRLIGP</sequence>
<comment type="caution">
    <text evidence="2">The sequence shown here is derived from an EMBL/GenBank/DDBJ whole genome shotgun (WGS) entry which is preliminary data.</text>
</comment>
<reference evidence="2" key="1">
    <citation type="submission" date="2024-05" db="EMBL/GenBank/DDBJ databases">
        <title>30 novel species of actinomycetes from the DSMZ collection.</title>
        <authorList>
            <person name="Nouioui I."/>
        </authorList>
    </citation>
    <scope>NUCLEOTIDE SEQUENCE</scope>
    <source>
        <strain evidence="2">DSM 41529</strain>
    </source>
</reference>
<dbReference type="EMBL" id="JAVRFD010001044">
    <property type="protein sequence ID" value="MDT0551392.1"/>
    <property type="molecule type" value="Genomic_DNA"/>
</dbReference>
<dbReference type="Proteomes" id="UP001180754">
    <property type="component" value="Unassembled WGS sequence"/>
</dbReference>
<feature type="non-terminal residue" evidence="2">
    <location>
        <position position="90"/>
    </location>
</feature>
<keyword evidence="3" id="KW-1185">Reference proteome</keyword>
<evidence type="ECO:0000256" key="1">
    <source>
        <dbReference type="SAM" id="Phobius"/>
    </source>
</evidence>
<accession>A0ABU2XZR5</accession>
<gene>
    <name evidence="2" type="ORF">RND15_53450</name>
</gene>
<organism evidence="2 3">
    <name type="scientific">Streptomyces lonegramiae</name>
    <dbReference type="NCBI Taxonomy" id="3075524"/>
    <lineage>
        <taxon>Bacteria</taxon>
        <taxon>Bacillati</taxon>
        <taxon>Actinomycetota</taxon>
        <taxon>Actinomycetes</taxon>
        <taxon>Kitasatosporales</taxon>
        <taxon>Streptomycetaceae</taxon>
        <taxon>Streptomyces</taxon>
    </lineage>
</organism>